<evidence type="ECO:0000256" key="1">
    <source>
        <dbReference type="SAM" id="SignalP"/>
    </source>
</evidence>
<proteinExistence type="predicted"/>
<dbReference type="AlphaFoldDB" id="A0ABD2HRV5"/>
<evidence type="ECO:0000313" key="2">
    <source>
        <dbReference type="EMBL" id="KAL3068758.1"/>
    </source>
</evidence>
<comment type="caution">
    <text evidence="2">The sequence shown here is derived from an EMBL/GenBank/DDBJ whole genome shotgun (WGS) entry which is preliminary data.</text>
</comment>
<feature type="signal peptide" evidence="1">
    <location>
        <begin position="1"/>
        <end position="27"/>
    </location>
</feature>
<feature type="chain" id="PRO_5044894118" evidence="1">
    <location>
        <begin position="28"/>
        <end position="100"/>
    </location>
</feature>
<accession>A0ABD2HRV5</accession>
<dbReference type="EMBL" id="JBICCN010000440">
    <property type="protein sequence ID" value="KAL3068758.1"/>
    <property type="molecule type" value="Genomic_DNA"/>
</dbReference>
<organism evidence="2 3">
    <name type="scientific">Heterodera schachtii</name>
    <name type="common">Sugarbeet cyst nematode worm</name>
    <name type="synonym">Tylenchus schachtii</name>
    <dbReference type="NCBI Taxonomy" id="97005"/>
    <lineage>
        <taxon>Eukaryota</taxon>
        <taxon>Metazoa</taxon>
        <taxon>Ecdysozoa</taxon>
        <taxon>Nematoda</taxon>
        <taxon>Chromadorea</taxon>
        <taxon>Rhabditida</taxon>
        <taxon>Tylenchina</taxon>
        <taxon>Tylenchomorpha</taxon>
        <taxon>Tylenchoidea</taxon>
        <taxon>Heteroderidae</taxon>
        <taxon>Heteroderinae</taxon>
        <taxon>Heterodera</taxon>
    </lineage>
</organism>
<dbReference type="Proteomes" id="UP001620645">
    <property type="component" value="Unassembled WGS sequence"/>
</dbReference>
<protein>
    <submittedName>
        <fullName evidence="2">Uncharacterized protein</fullName>
    </submittedName>
</protein>
<keyword evidence="1" id="KW-0732">Signal</keyword>
<evidence type="ECO:0000313" key="3">
    <source>
        <dbReference type="Proteomes" id="UP001620645"/>
    </source>
</evidence>
<gene>
    <name evidence="2" type="ORF">niasHS_017324</name>
</gene>
<sequence>MHTPILQIAFCFLLIFLQNFDSKISLGAVVPTLNAKQRNQILKEQIHWHHMSKQQTVKALKKQPDFMFHYYLRNGNPTKIFRRNPFCTFTLLPKHYCYEK</sequence>
<name>A0ABD2HRV5_HETSC</name>
<reference evidence="2 3" key="1">
    <citation type="submission" date="2024-10" db="EMBL/GenBank/DDBJ databases">
        <authorList>
            <person name="Kim D."/>
        </authorList>
    </citation>
    <scope>NUCLEOTIDE SEQUENCE [LARGE SCALE GENOMIC DNA]</scope>
    <source>
        <strain evidence="2">Taebaek</strain>
    </source>
</reference>
<keyword evidence="3" id="KW-1185">Reference proteome</keyword>